<evidence type="ECO:0000256" key="3">
    <source>
        <dbReference type="PROSITE-ProRule" id="PRU00708"/>
    </source>
</evidence>
<evidence type="ECO:0008006" key="5">
    <source>
        <dbReference type="Google" id="ProtNLM"/>
    </source>
</evidence>
<comment type="similarity">
    <text evidence="1">Belongs to the PPR family. P subfamily.</text>
</comment>
<organism evidence="4">
    <name type="scientific">Brassica campestris</name>
    <name type="common">Field mustard</name>
    <dbReference type="NCBI Taxonomy" id="3711"/>
    <lineage>
        <taxon>Eukaryota</taxon>
        <taxon>Viridiplantae</taxon>
        <taxon>Streptophyta</taxon>
        <taxon>Embryophyta</taxon>
        <taxon>Tracheophyta</taxon>
        <taxon>Spermatophyta</taxon>
        <taxon>Magnoliopsida</taxon>
        <taxon>eudicotyledons</taxon>
        <taxon>Gunneridae</taxon>
        <taxon>Pentapetalae</taxon>
        <taxon>rosids</taxon>
        <taxon>malvids</taxon>
        <taxon>Brassicales</taxon>
        <taxon>Brassicaceae</taxon>
        <taxon>Brassiceae</taxon>
        <taxon>Brassica</taxon>
    </lineage>
</organism>
<dbReference type="Gene3D" id="1.25.40.10">
    <property type="entry name" value="Tetratricopeptide repeat domain"/>
    <property type="match status" value="1"/>
</dbReference>
<sequence>MLPSQSKLASNASLATYLLLSLSRCSSEFLLEPKASSSEEEEEDDDTKNMYSSYRKAFALVQPRFSGTGTSIGSSSDRNFSYKEKLRSGLVDIKKDDAVALFQSMIQSRPLPTVVDFSRLFSGIARTKQYDLVLSLCKQMESNGIAHDNYSLNIMINCFCRRRKLGFAFSVFGKMLKLGYEPTTVTFSTLINGLCLEGRVSEAVELVDRIGCSKSHHT</sequence>
<dbReference type="InterPro" id="IPR011990">
    <property type="entry name" value="TPR-like_helical_dom_sf"/>
</dbReference>
<evidence type="ECO:0000256" key="2">
    <source>
        <dbReference type="ARBA" id="ARBA00022737"/>
    </source>
</evidence>
<feature type="repeat" description="PPR" evidence="3">
    <location>
        <begin position="148"/>
        <end position="182"/>
    </location>
</feature>
<protein>
    <recommendedName>
        <fullName evidence="5">Pentacotripeptide-repeat region of PRORP domain-containing protein</fullName>
    </recommendedName>
</protein>
<dbReference type="Pfam" id="PF01535">
    <property type="entry name" value="PPR"/>
    <property type="match status" value="1"/>
</dbReference>
<dbReference type="FunFam" id="1.25.40.10:FF:003431">
    <property type="entry name" value="Pentatricopeptide repeat-containing protein At1g62670, mitochondrial"/>
    <property type="match status" value="1"/>
</dbReference>
<dbReference type="NCBIfam" id="TIGR00756">
    <property type="entry name" value="PPR"/>
    <property type="match status" value="2"/>
</dbReference>
<feature type="repeat" description="PPR" evidence="3">
    <location>
        <begin position="183"/>
        <end position="213"/>
    </location>
</feature>
<reference evidence="4" key="2">
    <citation type="submission" date="2007-04" db="EMBL/GenBank/DDBJ databases">
        <authorList>
            <person name="Geddy R.G."/>
            <person name="Brown G.G."/>
        </authorList>
    </citation>
    <scope>NUCLEOTIDE SEQUENCE</scope>
</reference>
<dbReference type="PROSITE" id="PS51375">
    <property type="entry name" value="PPR"/>
    <property type="match status" value="2"/>
</dbReference>
<reference evidence="4" key="1">
    <citation type="journal article" date="2007" name="BMC Genomics">
        <title>Genes encoding pentatricopeptide repeat (PPR) proteins are not conserved in location in plant genomes and may be subject to diversifying selection.</title>
        <authorList>
            <person name="Geddy R."/>
            <person name="Brown G.G."/>
        </authorList>
    </citation>
    <scope>NUCLEOTIDE SEQUENCE</scope>
</reference>
<evidence type="ECO:0000313" key="4">
    <source>
        <dbReference type="EMBL" id="ABQ50549.1"/>
    </source>
</evidence>
<keyword evidence="2" id="KW-0677">Repeat</keyword>
<accession>A5JVC4</accession>
<dbReference type="Pfam" id="PF13041">
    <property type="entry name" value="PPR_2"/>
    <property type="match status" value="1"/>
</dbReference>
<dbReference type="AlphaFoldDB" id="A5JVC4"/>
<dbReference type="EMBL" id="EF584012">
    <property type="protein sequence ID" value="ABQ50549.1"/>
    <property type="molecule type" value="Genomic_DNA"/>
</dbReference>
<dbReference type="PANTHER" id="PTHR47941">
    <property type="entry name" value="PENTATRICOPEPTIDE REPEAT-CONTAINING PROTEIN 3, MITOCHONDRIAL"/>
    <property type="match status" value="1"/>
</dbReference>
<proteinExistence type="inferred from homology"/>
<name>A5JVC4_BRACM</name>
<evidence type="ECO:0000256" key="1">
    <source>
        <dbReference type="ARBA" id="ARBA00007626"/>
    </source>
</evidence>
<dbReference type="InterPro" id="IPR002885">
    <property type="entry name" value="PPR_rpt"/>
</dbReference>